<dbReference type="AlphaFoldDB" id="A0A011P739"/>
<dbReference type="EMBL" id="JEMX01000001">
    <property type="protein sequence ID" value="EXI83376.1"/>
    <property type="molecule type" value="Genomic_DNA"/>
</dbReference>
<reference evidence="2 3" key="1">
    <citation type="submission" date="2014-02" db="EMBL/GenBank/DDBJ databases">
        <title>Expanding our view of genomic diversity in Candidatus Accumulibacter clades.</title>
        <authorList>
            <person name="Skennerton C.T."/>
            <person name="Barr J.J."/>
            <person name="Slater F.R."/>
            <person name="Bond P.L."/>
            <person name="Tyson G.W."/>
        </authorList>
    </citation>
    <scope>NUCLEOTIDE SEQUENCE [LARGE SCALE GENOMIC DNA]</scope>
    <source>
        <strain evidence="3">BA-92</strain>
    </source>
</reference>
<evidence type="ECO:0000313" key="3">
    <source>
        <dbReference type="Proteomes" id="UP000021816"/>
    </source>
</evidence>
<dbReference type="STRING" id="1454003.AW10_00006"/>
<sequence>MSTHDADAPGRPPPAEDLSRKQESPISRLARIITQAARFNGDAHGLDNGEHAALARLDPDCEFRPHQIAALSRALVYADLAPESWQADRWRRWAMIAHGMALAGHDSSRRLGQQLSAAGVSESRVTKLLTARGDAFRQLVPRLLRLLASKEGQAPNWFDLGGLILNQGRDEQAAEAIRLRIAGSFFSAEAKKPKH</sequence>
<evidence type="ECO:0008006" key="4">
    <source>
        <dbReference type="Google" id="ProtNLM"/>
    </source>
</evidence>
<dbReference type="PATRIC" id="fig|1454003.3.peg.7"/>
<accession>A0A011P739</accession>
<protein>
    <recommendedName>
        <fullName evidence="4">Type I-E CRISPR-associated protein Cse2/CasB</fullName>
    </recommendedName>
</protein>
<evidence type="ECO:0000256" key="1">
    <source>
        <dbReference type="SAM" id="MobiDB-lite"/>
    </source>
</evidence>
<organism evidence="2 3">
    <name type="scientific">Candidatus Accumulibacter appositus</name>
    <dbReference type="NCBI Taxonomy" id="1454003"/>
    <lineage>
        <taxon>Bacteria</taxon>
        <taxon>Pseudomonadati</taxon>
        <taxon>Pseudomonadota</taxon>
        <taxon>Betaproteobacteria</taxon>
        <taxon>Candidatus Accumulibacter</taxon>
    </lineage>
</organism>
<evidence type="ECO:0000313" key="2">
    <source>
        <dbReference type="EMBL" id="EXI83376.1"/>
    </source>
</evidence>
<gene>
    <name evidence="2" type="ORF">AW10_00006</name>
</gene>
<dbReference type="Gene3D" id="1.10.520.40">
    <property type="entry name" value="CRISPR-associated protein Cse2"/>
    <property type="match status" value="1"/>
</dbReference>
<dbReference type="InterPro" id="IPR013382">
    <property type="entry name" value="CRISPR-assoc_prot_Cse2"/>
</dbReference>
<dbReference type="NCBIfam" id="TIGR02548">
    <property type="entry name" value="casB_cse2"/>
    <property type="match status" value="1"/>
</dbReference>
<dbReference type="Proteomes" id="UP000021816">
    <property type="component" value="Unassembled WGS sequence"/>
</dbReference>
<proteinExistence type="predicted"/>
<feature type="region of interest" description="Disordered" evidence="1">
    <location>
        <begin position="1"/>
        <end position="24"/>
    </location>
</feature>
<dbReference type="InterPro" id="IPR038287">
    <property type="entry name" value="Cse2_sf"/>
</dbReference>
<comment type="caution">
    <text evidence="2">The sequence shown here is derived from an EMBL/GenBank/DDBJ whole genome shotgun (WGS) entry which is preliminary data.</text>
</comment>
<dbReference type="Pfam" id="PF09485">
    <property type="entry name" value="CRISPR_Cse2"/>
    <property type="match status" value="1"/>
</dbReference>
<name>A0A011P739_9PROT</name>